<dbReference type="SUPFAM" id="SSF103473">
    <property type="entry name" value="MFS general substrate transporter"/>
    <property type="match status" value="1"/>
</dbReference>
<keyword evidence="12" id="KW-1185">Reference proteome</keyword>
<reference evidence="11 12" key="1">
    <citation type="journal article" date="2014" name="Nat. Commun.">
        <title>Klebsormidium flaccidum genome reveals primary factors for plant terrestrial adaptation.</title>
        <authorList>
            <person name="Hori K."/>
            <person name="Maruyama F."/>
            <person name="Fujisawa T."/>
            <person name="Togashi T."/>
            <person name="Yamamoto N."/>
            <person name="Seo M."/>
            <person name="Sato S."/>
            <person name="Yamada T."/>
            <person name="Mori H."/>
            <person name="Tajima N."/>
            <person name="Moriyama T."/>
            <person name="Ikeuchi M."/>
            <person name="Watanabe M."/>
            <person name="Wada H."/>
            <person name="Kobayashi K."/>
            <person name="Saito M."/>
            <person name="Masuda T."/>
            <person name="Sasaki-Sekimoto Y."/>
            <person name="Mashiguchi K."/>
            <person name="Awai K."/>
            <person name="Shimojima M."/>
            <person name="Masuda S."/>
            <person name="Iwai M."/>
            <person name="Nobusawa T."/>
            <person name="Narise T."/>
            <person name="Kondo S."/>
            <person name="Saito H."/>
            <person name="Sato R."/>
            <person name="Murakawa M."/>
            <person name="Ihara Y."/>
            <person name="Oshima-Yamada Y."/>
            <person name="Ohtaka K."/>
            <person name="Satoh M."/>
            <person name="Sonobe K."/>
            <person name="Ishii M."/>
            <person name="Ohtani R."/>
            <person name="Kanamori-Sato M."/>
            <person name="Honoki R."/>
            <person name="Miyazaki D."/>
            <person name="Mochizuki H."/>
            <person name="Umetsu J."/>
            <person name="Higashi K."/>
            <person name="Shibata D."/>
            <person name="Kamiya Y."/>
            <person name="Sato N."/>
            <person name="Nakamura Y."/>
            <person name="Tabata S."/>
            <person name="Ida S."/>
            <person name="Kurokawa K."/>
            <person name="Ohta H."/>
        </authorList>
    </citation>
    <scope>NUCLEOTIDE SEQUENCE [LARGE SCALE GENOMIC DNA]</scope>
    <source>
        <strain evidence="11 12">NIES-2285</strain>
    </source>
</reference>
<dbReference type="GO" id="GO:0016020">
    <property type="term" value="C:membrane"/>
    <property type="evidence" value="ECO:0007669"/>
    <property type="project" value="UniProtKB-SubCell"/>
</dbReference>
<dbReference type="InterPro" id="IPR020846">
    <property type="entry name" value="MFS_dom"/>
</dbReference>
<feature type="region of interest" description="Disordered" evidence="8">
    <location>
        <begin position="551"/>
        <end position="579"/>
    </location>
</feature>
<sequence>MASTLVLPAQQVGGFAAVQATSMAGKRGRCNVHNTYRPPSVESKDPLLRVSWKAQHPATSAGRARASILSSRSLRTSSFTVRANADDTDMSPRHLDRRQKKGGKEWFEGQQSVHDRAQGLIRGKNWILRRGSKNKAVKSGEAVTDQSNKPELGQRVGGKQDRREGRDGGANLAEYPWTGPAEKTLLDMARTGGQWEPLQIETASPEPSLIDAKEEAVIGATVPEVKPAETAKEAGDGRNWKILIGLFFAFCLMTSADKAAMSVAPMTMAKQFGWLESDKGLIGSSFFFGFMFSQIPSSIVCKRIGRRKIMTWVALWIGVCQLLTPIAASTSLTGLLAVRAALGFGEGVVVPILTSMLADYVPPEKRSSSLAMVFSGGPLGTVLSLFLCPGIINTAGWQPLFYAIGAVSLAWGAAWSFAAPHFEPLPAAKPRWNPFRKAPKANVAPQTATPSVLPAISDATFKLYKDSPLLLETGVKLATLAALGPDGKRIPAAATAVAGASRKSILNGAVVASSDEELVFSPDDPYWKLSPDARRKLRQRRMAIRGRFSQNAPSVSVGSVQQNETAPSVSSPRKQNGIVLPAPHSAQQSLSGSGHVATPPGVLSPIPAEATIPAARRRVGVPHLRPLRSTGTICSSAAVAEARVANDAAPAGAAPAAPPAGGIPWRRFFASRAFWAIAGAHFCSNWGWNAFMAWLPTYFTQKLGLDLAASSTITLIPWTMAFLAGNTSGMLADWMSGLGIHKTKVRKIIQCVAFLGPAAGLALLTRVSSATEAVAVFCGVLALGSFSAGGFCSNHSDISPKHSGTLYALTNTFGCLGGSASVALTGVLLDKTGNWNIVWLGAALMYVIGTLWYVALGSTEKEFD</sequence>
<feature type="region of interest" description="Disordered" evidence="8">
    <location>
        <begin position="133"/>
        <end position="177"/>
    </location>
</feature>
<feature type="compositionally biased region" description="Polar residues" evidence="8">
    <location>
        <begin position="551"/>
        <end position="574"/>
    </location>
</feature>
<evidence type="ECO:0000256" key="1">
    <source>
        <dbReference type="ARBA" id="ARBA00004141"/>
    </source>
</evidence>
<dbReference type="PANTHER" id="PTHR11662:SF243">
    <property type="entry name" value="ANION TRANSPORTER 6, CHLOROPLASTIC-RELATED"/>
    <property type="match status" value="1"/>
</dbReference>
<dbReference type="AlphaFoldDB" id="A0A1Y1I3L0"/>
<feature type="transmembrane region" description="Helical" evidence="9">
    <location>
        <begin position="312"/>
        <end position="330"/>
    </location>
</feature>
<keyword evidence="6 9" id="KW-0472">Membrane</keyword>
<keyword evidence="3 9" id="KW-0812">Transmembrane</keyword>
<feature type="transmembrane region" description="Helical" evidence="9">
    <location>
        <begin position="400"/>
        <end position="422"/>
    </location>
</feature>
<evidence type="ECO:0000256" key="7">
    <source>
        <dbReference type="ARBA" id="ARBA00024362"/>
    </source>
</evidence>
<evidence type="ECO:0000256" key="6">
    <source>
        <dbReference type="ARBA" id="ARBA00023136"/>
    </source>
</evidence>
<dbReference type="Pfam" id="PF07690">
    <property type="entry name" value="MFS_1"/>
    <property type="match status" value="2"/>
</dbReference>
<feature type="transmembrane region" description="Helical" evidence="9">
    <location>
        <begin position="673"/>
        <end position="695"/>
    </location>
</feature>
<comment type="subcellular location">
    <subcellularLocation>
        <location evidence="1">Membrane</location>
        <topology evidence="1">Multi-pass membrane protein</topology>
    </subcellularLocation>
</comment>
<feature type="compositionally biased region" description="Basic and acidic residues" evidence="8">
    <location>
        <begin position="158"/>
        <end position="167"/>
    </location>
</feature>
<keyword evidence="2" id="KW-0813">Transport</keyword>
<evidence type="ECO:0000256" key="2">
    <source>
        <dbReference type="ARBA" id="ARBA00022448"/>
    </source>
</evidence>
<comment type="similarity">
    <text evidence="7">Belongs to the major facilitator superfamily. Sodium/anion cotransporter (TC 2.A.1.14) family.</text>
</comment>
<feature type="transmembrane region" description="Helical" evidence="9">
    <location>
        <begin position="748"/>
        <end position="767"/>
    </location>
</feature>
<evidence type="ECO:0000313" key="12">
    <source>
        <dbReference type="Proteomes" id="UP000054558"/>
    </source>
</evidence>
<dbReference type="InterPro" id="IPR036259">
    <property type="entry name" value="MFS_trans_sf"/>
</dbReference>
<dbReference type="InterPro" id="IPR050382">
    <property type="entry name" value="MFS_Na/Anion_cotransporter"/>
</dbReference>
<dbReference type="FunFam" id="1.20.1250.20:FF:000003">
    <property type="entry name" value="Solute carrier family 17 member 3"/>
    <property type="match status" value="1"/>
</dbReference>
<feature type="transmembrane region" description="Helical" evidence="9">
    <location>
        <begin position="806"/>
        <end position="829"/>
    </location>
</feature>
<evidence type="ECO:0000256" key="5">
    <source>
        <dbReference type="ARBA" id="ARBA00022989"/>
    </source>
</evidence>
<dbReference type="STRING" id="105231.A0A1Y1I3L0"/>
<feature type="transmembrane region" description="Helical" evidence="9">
    <location>
        <begin position="835"/>
        <end position="856"/>
    </location>
</feature>
<evidence type="ECO:0000256" key="4">
    <source>
        <dbReference type="ARBA" id="ARBA00022847"/>
    </source>
</evidence>
<gene>
    <name evidence="11" type="ORF">KFL_001440250</name>
</gene>
<feature type="transmembrane region" description="Helical" evidence="9">
    <location>
        <begin position="370"/>
        <end position="394"/>
    </location>
</feature>
<evidence type="ECO:0000256" key="8">
    <source>
        <dbReference type="SAM" id="MobiDB-lite"/>
    </source>
</evidence>
<dbReference type="Proteomes" id="UP000054558">
    <property type="component" value="Unassembled WGS sequence"/>
</dbReference>
<dbReference type="InterPro" id="IPR011701">
    <property type="entry name" value="MFS"/>
</dbReference>
<evidence type="ECO:0000259" key="10">
    <source>
        <dbReference type="PROSITE" id="PS50850"/>
    </source>
</evidence>
<dbReference type="Gene3D" id="1.20.1250.20">
    <property type="entry name" value="MFS general substrate transporter like domains"/>
    <property type="match status" value="2"/>
</dbReference>
<protein>
    <submittedName>
        <fullName evidence="11">Phosphate transporter</fullName>
    </submittedName>
</protein>
<accession>A0A1Y1I3L0</accession>
<organism evidence="11 12">
    <name type="scientific">Klebsormidium nitens</name>
    <name type="common">Green alga</name>
    <name type="synonym">Ulothrix nitens</name>
    <dbReference type="NCBI Taxonomy" id="105231"/>
    <lineage>
        <taxon>Eukaryota</taxon>
        <taxon>Viridiplantae</taxon>
        <taxon>Streptophyta</taxon>
        <taxon>Klebsormidiophyceae</taxon>
        <taxon>Klebsormidiales</taxon>
        <taxon>Klebsormidiaceae</taxon>
        <taxon>Klebsormidium</taxon>
    </lineage>
</organism>
<proteinExistence type="inferred from homology"/>
<dbReference type="OrthoDB" id="2250022at2759"/>
<evidence type="ECO:0000256" key="9">
    <source>
        <dbReference type="SAM" id="Phobius"/>
    </source>
</evidence>
<keyword evidence="5 9" id="KW-1133">Transmembrane helix</keyword>
<keyword evidence="4" id="KW-0769">Symport</keyword>
<name>A0A1Y1I3L0_KLENI</name>
<feature type="region of interest" description="Disordered" evidence="8">
    <location>
        <begin position="84"/>
        <end position="107"/>
    </location>
</feature>
<dbReference type="GO" id="GO:0015293">
    <property type="term" value="F:symporter activity"/>
    <property type="evidence" value="ECO:0007669"/>
    <property type="project" value="UniProtKB-KW"/>
</dbReference>
<feature type="transmembrane region" description="Helical" evidence="9">
    <location>
        <begin position="281"/>
        <end position="300"/>
    </location>
</feature>
<dbReference type="PROSITE" id="PS50850">
    <property type="entry name" value="MFS"/>
    <property type="match status" value="1"/>
</dbReference>
<dbReference type="PANTHER" id="PTHR11662">
    <property type="entry name" value="SOLUTE CARRIER FAMILY 17"/>
    <property type="match status" value="1"/>
</dbReference>
<evidence type="ECO:0000313" key="11">
    <source>
        <dbReference type="EMBL" id="GAQ83337.1"/>
    </source>
</evidence>
<feature type="transmembrane region" description="Helical" evidence="9">
    <location>
        <begin position="773"/>
        <end position="794"/>
    </location>
</feature>
<feature type="domain" description="Major facilitator superfamily (MFS) profile" evidence="10">
    <location>
        <begin position="243"/>
        <end position="861"/>
    </location>
</feature>
<dbReference type="EMBL" id="DF237093">
    <property type="protein sequence ID" value="GAQ83337.1"/>
    <property type="molecule type" value="Genomic_DNA"/>
</dbReference>
<evidence type="ECO:0000256" key="3">
    <source>
        <dbReference type="ARBA" id="ARBA00022692"/>
    </source>
</evidence>
<feature type="transmembrane region" description="Helical" evidence="9">
    <location>
        <begin position="242"/>
        <end position="261"/>
    </location>
</feature>